<dbReference type="PANTHER" id="PTHR43124">
    <property type="entry name" value="PURINE EFFLUX PUMP PBUE"/>
    <property type="match status" value="1"/>
</dbReference>
<keyword evidence="5 6" id="KW-0472">Membrane</keyword>
<keyword evidence="3 6" id="KW-0812">Transmembrane</keyword>
<evidence type="ECO:0000313" key="8">
    <source>
        <dbReference type="EMBL" id="TGL88528.1"/>
    </source>
</evidence>
<evidence type="ECO:0000256" key="3">
    <source>
        <dbReference type="ARBA" id="ARBA00022692"/>
    </source>
</evidence>
<feature type="transmembrane region" description="Helical" evidence="6">
    <location>
        <begin position="166"/>
        <end position="185"/>
    </location>
</feature>
<dbReference type="GO" id="GO:0005886">
    <property type="term" value="C:plasma membrane"/>
    <property type="evidence" value="ECO:0007669"/>
    <property type="project" value="UniProtKB-SubCell"/>
</dbReference>
<feature type="transmembrane region" description="Helical" evidence="6">
    <location>
        <begin position="277"/>
        <end position="298"/>
    </location>
</feature>
<feature type="transmembrane region" description="Helical" evidence="6">
    <location>
        <begin position="136"/>
        <end position="160"/>
    </location>
</feature>
<feature type="transmembrane region" description="Helical" evidence="6">
    <location>
        <begin position="78"/>
        <end position="97"/>
    </location>
</feature>
<feature type="transmembrane region" description="Helical" evidence="6">
    <location>
        <begin position="219"/>
        <end position="236"/>
    </location>
</feature>
<dbReference type="Pfam" id="PF07690">
    <property type="entry name" value="MFS_1"/>
    <property type="match status" value="1"/>
</dbReference>
<feature type="transmembrane region" description="Helical" evidence="6">
    <location>
        <begin position="304"/>
        <end position="321"/>
    </location>
</feature>
<keyword evidence="4 6" id="KW-1133">Transmembrane helix</keyword>
<feature type="transmembrane region" description="Helical" evidence="6">
    <location>
        <begin position="367"/>
        <end position="387"/>
    </location>
</feature>
<feature type="transmembrane region" description="Helical" evidence="6">
    <location>
        <begin position="342"/>
        <end position="361"/>
    </location>
</feature>
<feature type="transmembrane region" description="Helical" evidence="6">
    <location>
        <begin position="248"/>
        <end position="265"/>
    </location>
</feature>
<feature type="domain" description="Major facilitator superfamily (MFS) profile" evidence="7">
    <location>
        <begin position="12"/>
        <end position="392"/>
    </location>
</feature>
<dbReference type="PANTHER" id="PTHR43124:SF3">
    <property type="entry name" value="CHLORAMPHENICOL EFFLUX PUMP RV0191"/>
    <property type="match status" value="1"/>
</dbReference>
<sequence length="393" mass="41138">MNDDKNRNPLLICMLLGLGSVLGLSGIDLVLPSIPSLPDILGGDQTRSQFVIASFVAGTAIGMIVFGAVSSNISTSNLLFISLTLYALSSVACSFSPSLDVLIVLRFLQGMASSAPAVLAPGIVKNLFDEKGATKALGILGSVESLVPAFAPILGVWLLSLGTWRYSFFVTAILSVSLALVFLIVRIDGASIVSNNGTKGSYLALLRSGVFQRYSLSQALNLGGLLVFVFGAPVVIVKTMNSDISKFALMQTIGIAFYISAAVSSSSLTKKIKPENLLLLGTVLSWISSVLLVVYSIFGNNDPNWILVIFPLMNLGLGLRGPTGFLKGIIAANGDDNRGASLIFLSIITITAGGTALIAPFLHFGLISLSLFVAGLHAAACLLLLFLPKLPGD</sequence>
<dbReference type="InterPro" id="IPR036259">
    <property type="entry name" value="MFS_trans_sf"/>
</dbReference>
<comment type="subcellular location">
    <subcellularLocation>
        <location evidence="1">Cell membrane</location>
        <topology evidence="1">Multi-pass membrane protein</topology>
    </subcellularLocation>
</comment>
<evidence type="ECO:0000313" key="9">
    <source>
        <dbReference type="Proteomes" id="UP000297613"/>
    </source>
</evidence>
<protein>
    <submittedName>
        <fullName evidence="8">MFS transporter</fullName>
    </submittedName>
</protein>
<accession>A0A6N4QWF5</accession>
<feature type="transmembrane region" description="Helical" evidence="6">
    <location>
        <begin position="103"/>
        <end position="124"/>
    </location>
</feature>
<name>A0A6N4QWF5_9LEPT</name>
<dbReference type="Proteomes" id="UP000297613">
    <property type="component" value="Unassembled WGS sequence"/>
</dbReference>
<evidence type="ECO:0000256" key="4">
    <source>
        <dbReference type="ARBA" id="ARBA00022989"/>
    </source>
</evidence>
<dbReference type="EMBL" id="RQGM01000011">
    <property type="protein sequence ID" value="TGL88528.1"/>
    <property type="molecule type" value="Genomic_DNA"/>
</dbReference>
<evidence type="ECO:0000256" key="5">
    <source>
        <dbReference type="ARBA" id="ARBA00023136"/>
    </source>
</evidence>
<comment type="caution">
    <text evidence="8">The sequence shown here is derived from an EMBL/GenBank/DDBJ whole genome shotgun (WGS) entry which is preliminary data.</text>
</comment>
<feature type="transmembrane region" description="Helical" evidence="6">
    <location>
        <begin position="50"/>
        <end position="69"/>
    </location>
</feature>
<dbReference type="SUPFAM" id="SSF103473">
    <property type="entry name" value="MFS general substrate transporter"/>
    <property type="match status" value="1"/>
</dbReference>
<dbReference type="AlphaFoldDB" id="A0A6N4QWF5"/>
<organism evidence="8 9">
    <name type="scientific">Leptospira yasudae</name>
    <dbReference type="NCBI Taxonomy" id="2202201"/>
    <lineage>
        <taxon>Bacteria</taxon>
        <taxon>Pseudomonadati</taxon>
        <taxon>Spirochaetota</taxon>
        <taxon>Spirochaetia</taxon>
        <taxon>Leptospirales</taxon>
        <taxon>Leptospiraceae</taxon>
        <taxon>Leptospira</taxon>
    </lineage>
</organism>
<keyword evidence="2" id="KW-1003">Cell membrane</keyword>
<dbReference type="InterPro" id="IPR050189">
    <property type="entry name" value="MFS_Efflux_Transporters"/>
</dbReference>
<reference evidence="8 9" key="1">
    <citation type="journal article" date="2019" name="PLoS Negl. Trop. Dis.">
        <title>Revisiting the worldwide diversity of Leptospira species in the environment.</title>
        <authorList>
            <person name="Vincent A.T."/>
            <person name="Schiettekatte O."/>
            <person name="Bourhy P."/>
            <person name="Veyrier F.J."/>
            <person name="Picardeau M."/>
        </authorList>
    </citation>
    <scope>NUCLEOTIDE SEQUENCE [LARGE SCALE GENOMIC DNA]</scope>
    <source>
        <strain evidence="8 9">201702445</strain>
    </source>
</reference>
<dbReference type="RefSeq" id="WP_135570579.1">
    <property type="nucleotide sequence ID" value="NZ_RQGK01000058.1"/>
</dbReference>
<evidence type="ECO:0000256" key="2">
    <source>
        <dbReference type="ARBA" id="ARBA00022475"/>
    </source>
</evidence>
<dbReference type="InterPro" id="IPR020846">
    <property type="entry name" value="MFS_dom"/>
</dbReference>
<dbReference type="PROSITE" id="PS50850">
    <property type="entry name" value="MFS"/>
    <property type="match status" value="1"/>
</dbReference>
<gene>
    <name evidence="8" type="ORF">EHQ83_03565</name>
</gene>
<dbReference type="Gene3D" id="1.20.1720.10">
    <property type="entry name" value="Multidrug resistance protein D"/>
    <property type="match status" value="1"/>
</dbReference>
<evidence type="ECO:0000259" key="7">
    <source>
        <dbReference type="PROSITE" id="PS50850"/>
    </source>
</evidence>
<evidence type="ECO:0000256" key="6">
    <source>
        <dbReference type="SAM" id="Phobius"/>
    </source>
</evidence>
<proteinExistence type="predicted"/>
<dbReference type="InterPro" id="IPR011701">
    <property type="entry name" value="MFS"/>
</dbReference>
<dbReference type="GO" id="GO:0022857">
    <property type="term" value="F:transmembrane transporter activity"/>
    <property type="evidence" value="ECO:0007669"/>
    <property type="project" value="InterPro"/>
</dbReference>
<evidence type="ECO:0000256" key="1">
    <source>
        <dbReference type="ARBA" id="ARBA00004651"/>
    </source>
</evidence>